<dbReference type="InterPro" id="IPR008910">
    <property type="entry name" value="MSC_TM_helix"/>
</dbReference>
<proteinExistence type="predicted"/>
<evidence type="ECO:0008006" key="4">
    <source>
        <dbReference type="Google" id="ProtNLM"/>
    </source>
</evidence>
<accession>A0A1F8DY41</accession>
<name>A0A1F8DY41_9BACT</name>
<protein>
    <recommendedName>
        <fullName evidence="4">CmpX protein</fullName>
    </recommendedName>
</protein>
<keyword evidence="1" id="KW-0472">Membrane</keyword>
<dbReference type="Pfam" id="PF05552">
    <property type="entry name" value="MS_channel_1st_1"/>
    <property type="match status" value="2"/>
</dbReference>
<dbReference type="PANTHER" id="PTHR30221">
    <property type="entry name" value="SMALL-CONDUCTANCE MECHANOSENSITIVE CHANNEL"/>
    <property type="match status" value="1"/>
</dbReference>
<dbReference type="EMBL" id="MGIT01000001">
    <property type="protein sequence ID" value="OGM93396.1"/>
    <property type="molecule type" value="Genomic_DNA"/>
</dbReference>
<dbReference type="PANTHER" id="PTHR30221:SF1">
    <property type="entry name" value="SMALL-CONDUCTANCE MECHANOSENSITIVE CHANNEL"/>
    <property type="match status" value="1"/>
</dbReference>
<dbReference type="GO" id="GO:0008381">
    <property type="term" value="F:mechanosensitive monoatomic ion channel activity"/>
    <property type="evidence" value="ECO:0007669"/>
    <property type="project" value="InterPro"/>
</dbReference>
<keyword evidence="1" id="KW-0812">Transmembrane</keyword>
<comment type="caution">
    <text evidence="2">The sequence shown here is derived from an EMBL/GenBank/DDBJ whole genome shotgun (WGS) entry which is preliminary data.</text>
</comment>
<feature type="transmembrane region" description="Helical" evidence="1">
    <location>
        <begin position="87"/>
        <end position="106"/>
    </location>
</feature>
<evidence type="ECO:0000313" key="3">
    <source>
        <dbReference type="Proteomes" id="UP000176422"/>
    </source>
</evidence>
<keyword evidence="1" id="KW-1133">Transmembrane helix</keyword>
<feature type="transmembrane region" description="Helical" evidence="1">
    <location>
        <begin position="183"/>
        <end position="207"/>
    </location>
</feature>
<dbReference type="InterPro" id="IPR045275">
    <property type="entry name" value="MscS_archaea/bacteria_type"/>
</dbReference>
<sequence length="228" mass="24350">MFVQNLTSTLYGSLASVWLGVMAFVPKFLGALIVLIIGLVIASVFGSVVEQIIKAVKLDELLKKLGVAQYVERGDVRLDSGRFLGRIVYWFFAVVAILAVSGILGLDVFSDFLKQVLLYVPNIVAAALIMLATLVVAKFSKSLVKASVSSAKLSAANFLGSFVWWTVVVFGLITALMQLGINVYVLQTVITGVVAMLALAGGIAFGLGGKDYAASLIEKLKRETADIK</sequence>
<feature type="transmembrane region" description="Helical" evidence="1">
    <location>
        <begin position="118"/>
        <end position="137"/>
    </location>
</feature>
<dbReference type="STRING" id="1802559.A2372_03010"/>
<dbReference type="AlphaFoldDB" id="A0A1F8DY41"/>
<gene>
    <name evidence="2" type="ORF">A2372_03010</name>
</gene>
<evidence type="ECO:0000256" key="1">
    <source>
        <dbReference type="SAM" id="Phobius"/>
    </source>
</evidence>
<dbReference type="Proteomes" id="UP000176422">
    <property type="component" value="Unassembled WGS sequence"/>
</dbReference>
<reference evidence="2 3" key="1">
    <citation type="journal article" date="2016" name="Nat. Commun.">
        <title>Thousands of microbial genomes shed light on interconnected biogeochemical processes in an aquifer system.</title>
        <authorList>
            <person name="Anantharaman K."/>
            <person name="Brown C.T."/>
            <person name="Hug L.A."/>
            <person name="Sharon I."/>
            <person name="Castelle C.J."/>
            <person name="Probst A.J."/>
            <person name="Thomas B.C."/>
            <person name="Singh A."/>
            <person name="Wilkins M.J."/>
            <person name="Karaoz U."/>
            <person name="Brodie E.L."/>
            <person name="Williams K.H."/>
            <person name="Hubbard S.S."/>
            <person name="Banfield J.F."/>
        </authorList>
    </citation>
    <scope>NUCLEOTIDE SEQUENCE [LARGE SCALE GENOMIC DNA]</scope>
</reference>
<organism evidence="2 3">
    <name type="scientific">Candidatus Wolfebacteria bacterium RIFOXYB1_FULL_54_12</name>
    <dbReference type="NCBI Taxonomy" id="1802559"/>
    <lineage>
        <taxon>Bacteria</taxon>
        <taxon>Candidatus Wolfeibacteriota</taxon>
    </lineage>
</organism>
<evidence type="ECO:0000313" key="2">
    <source>
        <dbReference type="EMBL" id="OGM93396.1"/>
    </source>
</evidence>
<dbReference type="Gene3D" id="1.10.287.1260">
    <property type="match status" value="2"/>
</dbReference>
<feature type="transmembrane region" description="Helical" evidence="1">
    <location>
        <begin position="158"/>
        <end position="177"/>
    </location>
</feature>
<feature type="transmembrane region" description="Helical" evidence="1">
    <location>
        <begin position="28"/>
        <end position="49"/>
    </location>
</feature>